<evidence type="ECO:0000256" key="1">
    <source>
        <dbReference type="SAM" id="MobiDB-lite"/>
    </source>
</evidence>
<feature type="compositionally biased region" description="Basic and acidic residues" evidence="1">
    <location>
        <begin position="376"/>
        <end position="387"/>
    </location>
</feature>
<feature type="region of interest" description="Disordered" evidence="1">
    <location>
        <begin position="303"/>
        <end position="363"/>
    </location>
</feature>
<dbReference type="AlphaFoldDB" id="A0A6A6GKP2"/>
<feature type="compositionally biased region" description="Polar residues" evidence="1">
    <location>
        <begin position="351"/>
        <end position="363"/>
    </location>
</feature>
<keyword evidence="3" id="KW-1185">Reference proteome</keyword>
<gene>
    <name evidence="2" type="ORF">BDZ85DRAFT_255818</name>
</gene>
<feature type="compositionally biased region" description="Basic and acidic residues" evidence="1">
    <location>
        <begin position="317"/>
        <end position="326"/>
    </location>
</feature>
<feature type="region of interest" description="Disordered" evidence="1">
    <location>
        <begin position="375"/>
        <end position="406"/>
    </location>
</feature>
<name>A0A6A6GKP2_9PEZI</name>
<proteinExistence type="predicted"/>
<dbReference type="Proteomes" id="UP000799538">
    <property type="component" value="Unassembled WGS sequence"/>
</dbReference>
<evidence type="ECO:0000313" key="2">
    <source>
        <dbReference type="EMBL" id="KAF2226241.1"/>
    </source>
</evidence>
<reference evidence="3" key="1">
    <citation type="journal article" date="2020" name="Stud. Mycol.">
        <title>101 Dothideomycetes genomes: A test case for predicting lifestyles and emergence of pathogens.</title>
        <authorList>
            <person name="Haridas S."/>
            <person name="Albert R."/>
            <person name="Binder M."/>
            <person name="Bloem J."/>
            <person name="LaButti K."/>
            <person name="Salamov A."/>
            <person name="Andreopoulos B."/>
            <person name="Baker S."/>
            <person name="Barry K."/>
            <person name="Bills G."/>
            <person name="Bluhm B."/>
            <person name="Cannon C."/>
            <person name="Castanera R."/>
            <person name="Culley D."/>
            <person name="Daum C."/>
            <person name="Ezra D."/>
            <person name="Gonzalez J."/>
            <person name="Henrissat B."/>
            <person name="Kuo A."/>
            <person name="Liang C."/>
            <person name="Lipzen A."/>
            <person name="Lutzoni F."/>
            <person name="Magnuson J."/>
            <person name="Mondo S."/>
            <person name="Nolan M."/>
            <person name="Ohm R."/>
            <person name="Pangilinan J."/>
            <person name="Park H.-J."/>
            <person name="Ramirez L."/>
            <person name="Alfaro M."/>
            <person name="Sun H."/>
            <person name="Tritt A."/>
            <person name="Yoshinaga Y."/>
            <person name="Zwiers L.-H."/>
            <person name="Turgeon B."/>
            <person name="Goodwin S."/>
            <person name="Spatafora J."/>
            <person name="Crous P."/>
            <person name="Grigoriev I."/>
        </authorList>
    </citation>
    <scope>NUCLEOTIDE SEQUENCE [LARGE SCALE GENOMIC DNA]</scope>
    <source>
        <strain evidence="3">CECT 20119</strain>
    </source>
</reference>
<accession>A0A6A6GKP2</accession>
<organism evidence="2 3">
    <name type="scientific">Elsinoe ampelina</name>
    <dbReference type="NCBI Taxonomy" id="302913"/>
    <lineage>
        <taxon>Eukaryota</taxon>
        <taxon>Fungi</taxon>
        <taxon>Dikarya</taxon>
        <taxon>Ascomycota</taxon>
        <taxon>Pezizomycotina</taxon>
        <taxon>Dothideomycetes</taxon>
        <taxon>Dothideomycetidae</taxon>
        <taxon>Myriangiales</taxon>
        <taxon>Elsinoaceae</taxon>
        <taxon>Elsinoe</taxon>
    </lineage>
</organism>
<protein>
    <submittedName>
        <fullName evidence="2">Uncharacterized protein</fullName>
    </submittedName>
</protein>
<dbReference type="EMBL" id="ML992502">
    <property type="protein sequence ID" value="KAF2226241.1"/>
    <property type="molecule type" value="Genomic_DNA"/>
</dbReference>
<evidence type="ECO:0000313" key="3">
    <source>
        <dbReference type="Proteomes" id="UP000799538"/>
    </source>
</evidence>
<sequence>MTDLATLPASPWVANQLGPSASPVALPCWKDLDMRSAPEQLFDRELDTEPLDNVPSDGTIYSGRVRHFYNSVDSETQGILQSHVRRLEGRTLVHSKAYLWGADLDDVVRKVIYHVSIEGIERPCHHRFSTNASVSGPNAFQKMRLGFRDIHQLQAELCQRHASALDDIIQAPLSTAACKICMTDSATRWARTKSPRDEHDVRYVLALFVWHDLRAPVAKRLNSQKYIPPVGMTRKAWYTSIGHGDTTMAYTLATCMFGPPIQRETVLFSHEALMRRLDQYRMKLRDAENRIEQLERDLDVARGPNRYGASLGSSNKSRNEDTDAGARHFRGRLPITDTGTGTDVDRHSKTSPRSASLDSKHASNQAHVFGVPAQLDKSRPHSDDSEHITLPATRVESRRNANPTSRTSRRYMVRSYTCIISSTCFA</sequence>